<dbReference type="RefSeq" id="WP_009141114.1">
    <property type="nucleotide sequence ID" value="NZ_JH126469.1"/>
</dbReference>
<evidence type="ECO:0000313" key="7">
    <source>
        <dbReference type="Proteomes" id="UP000004830"/>
    </source>
</evidence>
<dbReference type="OrthoDB" id="3232829at2"/>
<comment type="caution">
    <text evidence="6">The sequence shown here is derived from an EMBL/GenBank/DDBJ whole genome shotgun (WGS) entry which is preliminary data.</text>
</comment>
<dbReference type="SMART" id="SM00347">
    <property type="entry name" value="HTH_MARR"/>
    <property type="match status" value="1"/>
</dbReference>
<reference evidence="6 7" key="1">
    <citation type="submission" date="2011-06" db="EMBL/GenBank/DDBJ databases">
        <title>The Genome Sequence of Collinsella tanakaei YIT 12063.</title>
        <authorList>
            <consortium name="The Broad Institute Genome Sequencing Platform"/>
            <person name="Earl A."/>
            <person name="Ward D."/>
            <person name="Feldgarden M."/>
            <person name="Gevers D."/>
            <person name="Morotomi M."/>
            <person name="Young S.K."/>
            <person name="Zeng Q."/>
            <person name="Gargeya S."/>
            <person name="Fitzgerald M."/>
            <person name="Haas B."/>
            <person name="Abouelleil A."/>
            <person name="Alvarado L."/>
            <person name="Arachchi H.M."/>
            <person name="Berlin A."/>
            <person name="Brown A."/>
            <person name="Chapman S.B."/>
            <person name="Chen Z."/>
            <person name="Dunbar C."/>
            <person name="Freedman E."/>
            <person name="Gearin G."/>
            <person name="Gellesch M."/>
            <person name="Goldberg J."/>
            <person name="Griggs A."/>
            <person name="Gujja S."/>
            <person name="Heiman D."/>
            <person name="Howarth C."/>
            <person name="Larson L."/>
            <person name="Lui A."/>
            <person name="MacDonald P.J.P."/>
            <person name="Mehta T."/>
            <person name="Montmayeur A."/>
            <person name="Murphy C."/>
            <person name="Neiman D."/>
            <person name="Pearson M."/>
            <person name="Priest M."/>
            <person name="Roberts A."/>
            <person name="Saif S."/>
            <person name="Shea T."/>
            <person name="Shenoy N."/>
            <person name="Sisk P."/>
            <person name="Stolte C."/>
            <person name="Sykes S."/>
            <person name="Wortman J."/>
            <person name="Nusbaum C."/>
            <person name="Birren B."/>
        </authorList>
    </citation>
    <scope>NUCLEOTIDE SEQUENCE [LARGE SCALE GENOMIC DNA]</scope>
    <source>
        <strain evidence="6 7">YIT 12063</strain>
    </source>
</reference>
<keyword evidence="2" id="KW-0238">DNA-binding</keyword>
<evidence type="ECO:0000256" key="3">
    <source>
        <dbReference type="ARBA" id="ARBA00023163"/>
    </source>
</evidence>
<feature type="domain" description="HTH marR-type" evidence="5">
    <location>
        <begin position="1"/>
        <end position="137"/>
    </location>
</feature>
<keyword evidence="1" id="KW-0805">Transcription regulation</keyword>
<dbReference type="InterPro" id="IPR000835">
    <property type="entry name" value="HTH_MarR-typ"/>
</dbReference>
<dbReference type="Pfam" id="PF12802">
    <property type="entry name" value="MarR_2"/>
    <property type="match status" value="1"/>
</dbReference>
<evidence type="ECO:0000259" key="5">
    <source>
        <dbReference type="PROSITE" id="PS50995"/>
    </source>
</evidence>
<dbReference type="AlphaFoldDB" id="G1WIB6"/>
<dbReference type="Proteomes" id="UP000004830">
    <property type="component" value="Unassembled WGS sequence"/>
</dbReference>
<protein>
    <recommendedName>
        <fullName evidence="5">HTH marR-type domain-containing protein</fullName>
    </recommendedName>
</protein>
<dbReference type="InterPro" id="IPR036388">
    <property type="entry name" value="WH-like_DNA-bd_sf"/>
</dbReference>
<dbReference type="InterPro" id="IPR023187">
    <property type="entry name" value="Tscrpt_reg_MarR-type_CS"/>
</dbReference>
<dbReference type="PANTHER" id="PTHR42756:SF1">
    <property type="entry name" value="TRANSCRIPTIONAL REPRESSOR OF EMRAB OPERON"/>
    <property type="match status" value="1"/>
</dbReference>
<sequence>MSGTCNLPVELEYLYNAADRLYVDFARSCGISNCAYWMLYELERAGGEASLRALNVDWGYSKQTMSSALKTMESRGLIELSFEEGSRKSKRASLTDAGRAFVDKNIVPAMRAEERAFFSLDQEERETLMTLARRYAEALTREFENMNGSRSEDGRCENGAKGAANAAGAAEGEGTA</sequence>
<dbReference type="HOGENOM" id="CLU_083287_30_0_11"/>
<name>G1WIB6_9ACTN</name>
<evidence type="ECO:0000256" key="4">
    <source>
        <dbReference type="SAM" id="MobiDB-lite"/>
    </source>
</evidence>
<dbReference type="PANTHER" id="PTHR42756">
    <property type="entry name" value="TRANSCRIPTIONAL REGULATOR, MARR"/>
    <property type="match status" value="1"/>
</dbReference>
<keyword evidence="7" id="KW-1185">Reference proteome</keyword>
<dbReference type="PROSITE" id="PS50995">
    <property type="entry name" value="HTH_MARR_2"/>
    <property type="match status" value="1"/>
</dbReference>
<dbReference type="SUPFAM" id="SSF46785">
    <property type="entry name" value="Winged helix' DNA-binding domain"/>
    <property type="match status" value="1"/>
</dbReference>
<accession>G1WIB6</accession>
<dbReference type="eggNOG" id="COG1846">
    <property type="taxonomic scope" value="Bacteria"/>
</dbReference>
<dbReference type="EMBL" id="ADLS01000012">
    <property type="protein sequence ID" value="EGX71179.1"/>
    <property type="molecule type" value="Genomic_DNA"/>
</dbReference>
<dbReference type="PROSITE" id="PS01117">
    <property type="entry name" value="HTH_MARR_1"/>
    <property type="match status" value="1"/>
</dbReference>
<dbReference type="GO" id="GO:0003677">
    <property type="term" value="F:DNA binding"/>
    <property type="evidence" value="ECO:0007669"/>
    <property type="project" value="UniProtKB-KW"/>
</dbReference>
<proteinExistence type="predicted"/>
<dbReference type="GO" id="GO:0003700">
    <property type="term" value="F:DNA-binding transcription factor activity"/>
    <property type="evidence" value="ECO:0007669"/>
    <property type="project" value="InterPro"/>
</dbReference>
<organism evidence="6 7">
    <name type="scientific">Collinsella tanakaei YIT 12063</name>
    <dbReference type="NCBI Taxonomy" id="742742"/>
    <lineage>
        <taxon>Bacteria</taxon>
        <taxon>Bacillati</taxon>
        <taxon>Actinomycetota</taxon>
        <taxon>Coriobacteriia</taxon>
        <taxon>Coriobacteriales</taxon>
        <taxon>Coriobacteriaceae</taxon>
        <taxon>Collinsella</taxon>
    </lineage>
</organism>
<dbReference type="InterPro" id="IPR036390">
    <property type="entry name" value="WH_DNA-bd_sf"/>
</dbReference>
<dbReference type="Gene3D" id="1.10.10.10">
    <property type="entry name" value="Winged helix-like DNA-binding domain superfamily/Winged helix DNA-binding domain"/>
    <property type="match status" value="1"/>
</dbReference>
<dbReference type="STRING" id="742742.HMPREF9452_01079"/>
<gene>
    <name evidence="6" type="ORF">HMPREF9452_01079</name>
</gene>
<feature type="compositionally biased region" description="Low complexity" evidence="4">
    <location>
        <begin position="159"/>
        <end position="176"/>
    </location>
</feature>
<feature type="compositionally biased region" description="Basic and acidic residues" evidence="4">
    <location>
        <begin position="145"/>
        <end position="158"/>
    </location>
</feature>
<dbReference type="GeneID" id="62758810"/>
<evidence type="ECO:0000256" key="2">
    <source>
        <dbReference type="ARBA" id="ARBA00023125"/>
    </source>
</evidence>
<keyword evidence="3" id="KW-0804">Transcription</keyword>
<evidence type="ECO:0000256" key="1">
    <source>
        <dbReference type="ARBA" id="ARBA00023015"/>
    </source>
</evidence>
<evidence type="ECO:0000313" key="6">
    <source>
        <dbReference type="EMBL" id="EGX71179.1"/>
    </source>
</evidence>
<dbReference type="PATRIC" id="fig|742742.3.peg.1044"/>
<feature type="region of interest" description="Disordered" evidence="4">
    <location>
        <begin position="145"/>
        <end position="176"/>
    </location>
</feature>